<organism evidence="2 3">
    <name type="scientific">Clathrospora elynae</name>
    <dbReference type="NCBI Taxonomy" id="706981"/>
    <lineage>
        <taxon>Eukaryota</taxon>
        <taxon>Fungi</taxon>
        <taxon>Dikarya</taxon>
        <taxon>Ascomycota</taxon>
        <taxon>Pezizomycotina</taxon>
        <taxon>Dothideomycetes</taxon>
        <taxon>Pleosporomycetidae</taxon>
        <taxon>Pleosporales</taxon>
        <taxon>Diademaceae</taxon>
        <taxon>Clathrospora</taxon>
    </lineage>
</organism>
<name>A0A6A5SZF7_9PLEO</name>
<dbReference type="OrthoDB" id="3860394at2759"/>
<feature type="region of interest" description="Disordered" evidence="1">
    <location>
        <begin position="217"/>
        <end position="281"/>
    </location>
</feature>
<dbReference type="EMBL" id="ML976007">
    <property type="protein sequence ID" value="KAF1945781.1"/>
    <property type="molecule type" value="Genomic_DNA"/>
</dbReference>
<accession>A0A6A5SZF7</accession>
<keyword evidence="3" id="KW-1185">Reference proteome</keyword>
<proteinExistence type="predicted"/>
<evidence type="ECO:0000313" key="2">
    <source>
        <dbReference type="EMBL" id="KAF1945781.1"/>
    </source>
</evidence>
<feature type="compositionally biased region" description="Basic and acidic residues" evidence="1">
    <location>
        <begin position="260"/>
        <end position="281"/>
    </location>
</feature>
<evidence type="ECO:0000256" key="1">
    <source>
        <dbReference type="SAM" id="MobiDB-lite"/>
    </source>
</evidence>
<dbReference type="Proteomes" id="UP000800038">
    <property type="component" value="Unassembled WGS sequence"/>
</dbReference>
<reference evidence="2" key="1">
    <citation type="journal article" date="2020" name="Stud. Mycol.">
        <title>101 Dothideomycetes genomes: a test case for predicting lifestyles and emergence of pathogens.</title>
        <authorList>
            <person name="Haridas S."/>
            <person name="Albert R."/>
            <person name="Binder M."/>
            <person name="Bloem J."/>
            <person name="Labutti K."/>
            <person name="Salamov A."/>
            <person name="Andreopoulos B."/>
            <person name="Baker S."/>
            <person name="Barry K."/>
            <person name="Bills G."/>
            <person name="Bluhm B."/>
            <person name="Cannon C."/>
            <person name="Castanera R."/>
            <person name="Culley D."/>
            <person name="Daum C."/>
            <person name="Ezra D."/>
            <person name="Gonzalez J."/>
            <person name="Henrissat B."/>
            <person name="Kuo A."/>
            <person name="Liang C."/>
            <person name="Lipzen A."/>
            <person name="Lutzoni F."/>
            <person name="Magnuson J."/>
            <person name="Mondo S."/>
            <person name="Nolan M."/>
            <person name="Ohm R."/>
            <person name="Pangilinan J."/>
            <person name="Park H.-J."/>
            <person name="Ramirez L."/>
            <person name="Alfaro M."/>
            <person name="Sun H."/>
            <person name="Tritt A."/>
            <person name="Yoshinaga Y."/>
            <person name="Zwiers L.-H."/>
            <person name="Turgeon B."/>
            <person name="Goodwin S."/>
            <person name="Spatafora J."/>
            <person name="Crous P."/>
            <person name="Grigoriev I."/>
        </authorList>
    </citation>
    <scope>NUCLEOTIDE SEQUENCE</scope>
    <source>
        <strain evidence="2">CBS 161.51</strain>
    </source>
</reference>
<dbReference type="AlphaFoldDB" id="A0A6A5SZF7"/>
<sequence length="310" mass="33008">MLVTGVILIPTVMATPAVQDLVDLRNVINAAASAIGDPNNPNRGFGFNMLGNGGQMGTADLVNNVTTTILRGKWQLDTNKTGWLLPDNLANTSIPLSDTAPPSTPTLPLSSSLVLPSVLPTSTSTLNNLTIDLSTPYTDYVSSIPNLSTSLVALGRSYHREMNSPVSTAIDALEQSVTTMQTAMLESGLIDSQAIIRTIRANAALADAQQAWSHSLNLPGGDSDDNYGSSDAPAATGVPMFKKRGEESGVKRPPPADGKFYTHQELWNRSEPRARQSMEGKARPYDVIVKLEGQHGRTAENARVGLPFDA</sequence>
<gene>
    <name evidence="2" type="ORF">EJ02DRAFT_463030</name>
</gene>
<evidence type="ECO:0000313" key="3">
    <source>
        <dbReference type="Proteomes" id="UP000800038"/>
    </source>
</evidence>
<protein>
    <submittedName>
        <fullName evidence="2">Uncharacterized protein</fullName>
    </submittedName>
</protein>